<dbReference type="HOGENOM" id="CLU_018986_2_0_7"/>
<dbReference type="PANTHER" id="PTHR11808:SF80">
    <property type="entry name" value="CYSTATHIONINE GAMMA-LYASE"/>
    <property type="match status" value="1"/>
</dbReference>
<evidence type="ECO:0000256" key="1">
    <source>
        <dbReference type="ARBA" id="ARBA00001933"/>
    </source>
</evidence>
<dbReference type="InterPro" id="IPR015422">
    <property type="entry name" value="PyrdxlP-dep_Trfase_small"/>
</dbReference>
<dbReference type="PANTHER" id="PTHR11808">
    <property type="entry name" value="TRANS-SULFURATION ENZYME FAMILY MEMBER"/>
    <property type="match status" value="1"/>
</dbReference>
<evidence type="ECO:0000313" key="6">
    <source>
        <dbReference type="Proteomes" id="UP000019141"/>
    </source>
</evidence>
<dbReference type="Proteomes" id="UP000019141">
    <property type="component" value="Unassembled WGS sequence"/>
</dbReference>
<sequence length="434" mass="47886">MTQDRTSKSDRYRMQTRLIHGNRENKRWDFDHHLVPPMSASSAYRLGSVSRGAQGFEAFAADEMPGQEGTPIYIYDRLEEPTRGMLEDHLAEAEAGEMAVCFVTGMAAISAAIGVTAQAGDEIVSHHTVYGCTYSLFTTWLPRMGITVRFVDLNDAEQVANAITDQTRVIYGETPVNPTLDLIDIAQVHDWVKRINASRSPENQVVWIVDNTFATPYCQRPLTLGADLVVQSLTKDVGGFGTDMGGAVIGRQAYHQPLLLYRKDFGGVLPPKSAWPILVYGLPTLPTRMVNQEKTAVRVAAFLDRHPKVRYVSYPGLATFPQYDLARRQMVSPDGKFAPGGVLYFVLQGDEHTAAKAAEHFVDAIARDAYSITLAVSLGQIRTLIEEPYSMTHAALPAEVKRERGLAPGGIRLSIGLEDWEDIIADLDAAFQCI</sequence>
<dbReference type="GO" id="GO:0016846">
    <property type="term" value="F:carbon-sulfur lyase activity"/>
    <property type="evidence" value="ECO:0007669"/>
    <property type="project" value="TreeGrafter"/>
</dbReference>
<dbReference type="Gene3D" id="3.90.1150.10">
    <property type="entry name" value="Aspartate Aminotransferase, domain 1"/>
    <property type="match status" value="1"/>
</dbReference>
<evidence type="ECO:0000313" key="5">
    <source>
        <dbReference type="EMBL" id="ETW97510.1"/>
    </source>
</evidence>
<evidence type="ECO:0000256" key="4">
    <source>
        <dbReference type="RuleBase" id="RU362118"/>
    </source>
</evidence>
<comment type="similarity">
    <text evidence="4">Belongs to the trans-sulfuration enzymes family.</text>
</comment>
<protein>
    <submittedName>
        <fullName evidence="5">Cystathionine gamma-lyase</fullName>
    </submittedName>
</protein>
<dbReference type="Gene3D" id="3.40.640.10">
    <property type="entry name" value="Type I PLP-dependent aspartate aminotransferase-like (Major domain)"/>
    <property type="match status" value="1"/>
</dbReference>
<dbReference type="PIRSF" id="PIRSF001434">
    <property type="entry name" value="CGS"/>
    <property type="match status" value="1"/>
</dbReference>
<dbReference type="InterPro" id="IPR015424">
    <property type="entry name" value="PyrdxlP-dep_Trfase"/>
</dbReference>
<dbReference type="InterPro" id="IPR000277">
    <property type="entry name" value="Cys/Met-Metab_PyrdxlP-dep_enz"/>
</dbReference>
<dbReference type="FunFam" id="3.40.640.10:FF:000046">
    <property type="entry name" value="Cystathionine gamma-lyase"/>
    <property type="match status" value="1"/>
</dbReference>
<dbReference type="GO" id="GO:0030170">
    <property type="term" value="F:pyridoxal phosphate binding"/>
    <property type="evidence" value="ECO:0007669"/>
    <property type="project" value="InterPro"/>
</dbReference>
<keyword evidence="6" id="KW-1185">Reference proteome</keyword>
<dbReference type="AlphaFoldDB" id="W4LIH1"/>
<dbReference type="InterPro" id="IPR015421">
    <property type="entry name" value="PyrdxlP-dep_Trfase_major"/>
</dbReference>
<evidence type="ECO:0000256" key="3">
    <source>
        <dbReference type="PIRSR" id="PIRSR001434-2"/>
    </source>
</evidence>
<dbReference type="GO" id="GO:0005737">
    <property type="term" value="C:cytoplasm"/>
    <property type="evidence" value="ECO:0007669"/>
    <property type="project" value="TreeGrafter"/>
</dbReference>
<dbReference type="GO" id="GO:0019346">
    <property type="term" value="P:transsulfuration"/>
    <property type="evidence" value="ECO:0007669"/>
    <property type="project" value="InterPro"/>
</dbReference>
<comment type="caution">
    <text evidence="5">The sequence shown here is derived from an EMBL/GenBank/DDBJ whole genome shotgun (WGS) entry which is preliminary data.</text>
</comment>
<accession>W4LIH1</accession>
<name>W4LIH1_ENTF1</name>
<organism evidence="5 6">
    <name type="scientific">Entotheonella factor</name>
    <dbReference type="NCBI Taxonomy" id="1429438"/>
    <lineage>
        <taxon>Bacteria</taxon>
        <taxon>Pseudomonadati</taxon>
        <taxon>Nitrospinota/Tectimicrobiota group</taxon>
        <taxon>Candidatus Tectimicrobiota</taxon>
        <taxon>Candidatus Entotheonellia</taxon>
        <taxon>Candidatus Entotheonellales</taxon>
        <taxon>Candidatus Entotheonellaceae</taxon>
        <taxon>Candidatus Entotheonella</taxon>
    </lineage>
</organism>
<feature type="modified residue" description="N6-(pyridoxal phosphate)lysine" evidence="3">
    <location>
        <position position="235"/>
    </location>
</feature>
<dbReference type="EMBL" id="AZHW01000656">
    <property type="protein sequence ID" value="ETW97510.1"/>
    <property type="molecule type" value="Genomic_DNA"/>
</dbReference>
<gene>
    <name evidence="5" type="ORF">ETSY1_22415</name>
</gene>
<comment type="cofactor">
    <cofactor evidence="1 4">
        <name>pyridoxal 5'-phosphate</name>
        <dbReference type="ChEBI" id="CHEBI:597326"/>
    </cofactor>
</comment>
<reference evidence="5 6" key="1">
    <citation type="journal article" date="2014" name="Nature">
        <title>An environmental bacterial taxon with a large and distinct metabolic repertoire.</title>
        <authorList>
            <person name="Wilson M.C."/>
            <person name="Mori T."/>
            <person name="Ruckert C."/>
            <person name="Uria A.R."/>
            <person name="Helf M.J."/>
            <person name="Takada K."/>
            <person name="Gernert C."/>
            <person name="Steffens U.A."/>
            <person name="Heycke N."/>
            <person name="Schmitt S."/>
            <person name="Rinke C."/>
            <person name="Helfrich E.J."/>
            <person name="Brachmann A.O."/>
            <person name="Gurgui C."/>
            <person name="Wakimoto T."/>
            <person name="Kracht M."/>
            <person name="Crusemann M."/>
            <person name="Hentschel U."/>
            <person name="Abe I."/>
            <person name="Matsunaga S."/>
            <person name="Kalinowski J."/>
            <person name="Takeyama H."/>
            <person name="Piel J."/>
        </authorList>
    </citation>
    <scope>NUCLEOTIDE SEQUENCE [LARGE SCALE GENOMIC DNA]</scope>
    <source>
        <strain evidence="6">TSY1</strain>
    </source>
</reference>
<dbReference type="Pfam" id="PF01053">
    <property type="entry name" value="Cys_Met_Meta_PP"/>
    <property type="match status" value="1"/>
</dbReference>
<evidence type="ECO:0000256" key="2">
    <source>
        <dbReference type="ARBA" id="ARBA00022898"/>
    </source>
</evidence>
<dbReference type="SUPFAM" id="SSF53383">
    <property type="entry name" value="PLP-dependent transferases"/>
    <property type="match status" value="1"/>
</dbReference>
<proteinExistence type="inferred from homology"/>
<keyword evidence="2 3" id="KW-0663">Pyridoxal phosphate</keyword>